<name>A0A0V0GPK9_SOLCH</name>
<organism evidence="2">
    <name type="scientific">Solanum chacoense</name>
    <name type="common">Chaco potato</name>
    <dbReference type="NCBI Taxonomy" id="4108"/>
    <lineage>
        <taxon>Eukaryota</taxon>
        <taxon>Viridiplantae</taxon>
        <taxon>Streptophyta</taxon>
        <taxon>Embryophyta</taxon>
        <taxon>Tracheophyta</taxon>
        <taxon>Spermatophyta</taxon>
        <taxon>Magnoliopsida</taxon>
        <taxon>eudicotyledons</taxon>
        <taxon>Gunneridae</taxon>
        <taxon>Pentapetalae</taxon>
        <taxon>asterids</taxon>
        <taxon>lamiids</taxon>
        <taxon>Solanales</taxon>
        <taxon>Solanaceae</taxon>
        <taxon>Solanoideae</taxon>
        <taxon>Solaneae</taxon>
        <taxon>Solanum</taxon>
    </lineage>
</organism>
<reference evidence="2" key="1">
    <citation type="submission" date="2015-12" db="EMBL/GenBank/DDBJ databases">
        <title>Gene expression during late stages of embryo sac development: a critical building block for successful pollen-pistil interactions.</title>
        <authorList>
            <person name="Liu Y."/>
            <person name="Joly V."/>
            <person name="Sabar M."/>
            <person name="Matton D.P."/>
        </authorList>
    </citation>
    <scope>NUCLEOTIDE SEQUENCE</scope>
</reference>
<evidence type="ECO:0000313" key="2">
    <source>
        <dbReference type="EMBL" id="JAP09741.1"/>
    </source>
</evidence>
<proteinExistence type="predicted"/>
<accession>A0A0V0GPK9</accession>
<keyword evidence="1" id="KW-1133">Transmembrane helix</keyword>
<keyword evidence="1" id="KW-0472">Membrane</keyword>
<protein>
    <submittedName>
        <fullName evidence="2">Putative ovule protein</fullName>
    </submittedName>
</protein>
<keyword evidence="1" id="KW-0812">Transmembrane</keyword>
<sequence>MQKGVEQPPVAKRLCTASLDVREIDMNTKQGSLVARLRLDPKKDSGFVPLPAPLLRKYIAYARTYIFPRLSNVLCLVFESFLLLFKMFIYLLVIWCKDDKTSSRNLAEVLLEVEGS</sequence>
<dbReference type="AlphaFoldDB" id="A0A0V0GPK9"/>
<evidence type="ECO:0000256" key="1">
    <source>
        <dbReference type="SAM" id="Phobius"/>
    </source>
</evidence>
<feature type="transmembrane region" description="Helical" evidence="1">
    <location>
        <begin position="73"/>
        <end position="95"/>
    </location>
</feature>
<dbReference type="EMBL" id="GEDG01034420">
    <property type="protein sequence ID" value="JAP09741.1"/>
    <property type="molecule type" value="Transcribed_RNA"/>
</dbReference>